<evidence type="ECO:0008006" key="4">
    <source>
        <dbReference type="Google" id="ProtNLM"/>
    </source>
</evidence>
<keyword evidence="1" id="KW-0812">Transmembrane</keyword>
<organism evidence="2 3">
    <name type="scientific">Cercophora newfieldiana</name>
    <dbReference type="NCBI Taxonomy" id="92897"/>
    <lineage>
        <taxon>Eukaryota</taxon>
        <taxon>Fungi</taxon>
        <taxon>Dikarya</taxon>
        <taxon>Ascomycota</taxon>
        <taxon>Pezizomycotina</taxon>
        <taxon>Sordariomycetes</taxon>
        <taxon>Sordariomycetidae</taxon>
        <taxon>Sordariales</taxon>
        <taxon>Lasiosphaeriaceae</taxon>
        <taxon>Cercophora</taxon>
    </lineage>
</organism>
<feature type="transmembrane region" description="Helical" evidence="1">
    <location>
        <begin position="163"/>
        <end position="183"/>
    </location>
</feature>
<evidence type="ECO:0000256" key="1">
    <source>
        <dbReference type="SAM" id="Phobius"/>
    </source>
</evidence>
<feature type="transmembrane region" description="Helical" evidence="1">
    <location>
        <begin position="93"/>
        <end position="115"/>
    </location>
</feature>
<comment type="caution">
    <text evidence="2">The sequence shown here is derived from an EMBL/GenBank/DDBJ whole genome shotgun (WGS) entry which is preliminary data.</text>
</comment>
<accession>A0AA39XT90</accession>
<keyword evidence="1" id="KW-0472">Membrane</keyword>
<dbReference type="EMBL" id="JAULSV010000007">
    <property type="protein sequence ID" value="KAK0639811.1"/>
    <property type="molecule type" value="Genomic_DNA"/>
</dbReference>
<keyword evidence="1" id="KW-1133">Transmembrane helix</keyword>
<gene>
    <name evidence="2" type="ORF">B0T16DRAFT_463448</name>
</gene>
<protein>
    <recommendedName>
        <fullName evidence="4">Transmembrane protein</fullName>
    </recommendedName>
</protein>
<dbReference type="Proteomes" id="UP001174936">
    <property type="component" value="Unassembled WGS sequence"/>
</dbReference>
<feature type="transmembrane region" description="Helical" evidence="1">
    <location>
        <begin position="661"/>
        <end position="680"/>
    </location>
</feature>
<name>A0AA39XT90_9PEZI</name>
<reference evidence="2" key="1">
    <citation type="submission" date="2023-06" db="EMBL/GenBank/DDBJ databases">
        <title>Genome-scale phylogeny and comparative genomics of the fungal order Sordariales.</title>
        <authorList>
            <consortium name="Lawrence Berkeley National Laboratory"/>
            <person name="Hensen N."/>
            <person name="Bonometti L."/>
            <person name="Westerberg I."/>
            <person name="Brannstrom I.O."/>
            <person name="Guillou S."/>
            <person name="Cros-Aarteil S."/>
            <person name="Calhoun S."/>
            <person name="Haridas S."/>
            <person name="Kuo A."/>
            <person name="Mondo S."/>
            <person name="Pangilinan J."/>
            <person name="Riley R."/>
            <person name="Labutti K."/>
            <person name="Andreopoulos B."/>
            <person name="Lipzen A."/>
            <person name="Chen C."/>
            <person name="Yanf M."/>
            <person name="Daum C."/>
            <person name="Ng V."/>
            <person name="Clum A."/>
            <person name="Steindorff A."/>
            <person name="Ohm R."/>
            <person name="Martin F."/>
            <person name="Silar P."/>
            <person name="Natvig D."/>
            <person name="Lalanne C."/>
            <person name="Gautier V."/>
            <person name="Ament-Velasquez S.L."/>
            <person name="Kruys A."/>
            <person name="Hutchinson M.I."/>
            <person name="Powell A.J."/>
            <person name="Barry K."/>
            <person name="Miller A.N."/>
            <person name="Grigoriev I.V."/>
            <person name="Debuchy R."/>
            <person name="Gladieux P."/>
            <person name="Thoren M.H."/>
            <person name="Johannesson H."/>
        </authorList>
    </citation>
    <scope>NUCLEOTIDE SEQUENCE</scope>
    <source>
        <strain evidence="2">SMH2532-1</strain>
    </source>
</reference>
<sequence>MPSTRCQKLTWDLLSAAKLPVLYHGLARLFRWDPHEEERPKPAMNKTRGTAWVRGAVHIVPALAAVGLMVLNSSSYFIGGELAGARNQDVQKLAALQFAAKFHELLMLASLTMILSTQIRKELFFGDGLPFGAVFAPSEFRNISFLWSLQMSGLVFQKWRRRYWKWFVISLIVLCCFLGLSVGPSSATLMRPRFDYWPGGGTRFWMNGSLEQLFPTVMDDSPTISHCGIDVGGDIDLSCPAGNWKEMADLQFSYWPQVVPGGSMPKFLPTASKYSVKVQEMYFRELPNRAMDVPDGTSVATVSISPLADAVAELGLLWGWAAATNHLSRVRYRSKVQYYLSAKDVVSYVRCHDNDDKLTEGPAGETIQLPFPVISFVKREWWSKEDLDRPGGISWDFKGNLRKISTGHKSLRALYSNVLGTNPGTNDTTPGIIWHSNPDDLQALTASIAATIAVPAAASNKPPRLYTCSIAAFYTPATYVSQVRPMKLVESDNFHEYAADFFKANTEPLISISSNWARYLNPITAFPSPSSSASKNTTTTALAHILTAAGVWNTARPALPSDTEVILESILSALVTNGIGRANYNRTLRWDLLKGFVNPSNIRQDGGGEWVREFIPKGNGLGPGGEAFLSPPSDEVNSTSEWDFIVKVQGYAYSPEGVSQIATMGVLGVYVLLVLAHLVYSV</sequence>
<dbReference type="AlphaFoldDB" id="A0AA39XT90"/>
<proteinExistence type="predicted"/>
<feature type="transmembrane region" description="Helical" evidence="1">
    <location>
        <begin position="51"/>
        <end position="73"/>
    </location>
</feature>
<evidence type="ECO:0000313" key="2">
    <source>
        <dbReference type="EMBL" id="KAK0639811.1"/>
    </source>
</evidence>
<evidence type="ECO:0000313" key="3">
    <source>
        <dbReference type="Proteomes" id="UP001174936"/>
    </source>
</evidence>
<keyword evidence="3" id="KW-1185">Reference proteome</keyword>